<evidence type="ECO:0000313" key="2">
    <source>
        <dbReference type="EMBL" id="OQP60359.1"/>
    </source>
</evidence>
<dbReference type="InterPro" id="IPR027417">
    <property type="entry name" value="P-loop_NTPase"/>
</dbReference>
<evidence type="ECO:0008006" key="4">
    <source>
        <dbReference type="Google" id="ProtNLM"/>
    </source>
</evidence>
<keyword evidence="3" id="KW-1185">Reference proteome</keyword>
<dbReference type="Gene3D" id="3.40.50.300">
    <property type="entry name" value="P-loop containing nucleotide triphosphate hydrolases"/>
    <property type="match status" value="1"/>
</dbReference>
<dbReference type="Proteomes" id="UP000192796">
    <property type="component" value="Unassembled WGS sequence"/>
</dbReference>
<evidence type="ECO:0000256" key="1">
    <source>
        <dbReference type="SAM" id="Coils"/>
    </source>
</evidence>
<accession>A0A1V9FPR7</accession>
<organism evidence="2 3">
    <name type="scientific">Niastella vici</name>
    <dbReference type="NCBI Taxonomy" id="1703345"/>
    <lineage>
        <taxon>Bacteria</taxon>
        <taxon>Pseudomonadati</taxon>
        <taxon>Bacteroidota</taxon>
        <taxon>Chitinophagia</taxon>
        <taxon>Chitinophagales</taxon>
        <taxon>Chitinophagaceae</taxon>
        <taxon>Niastella</taxon>
    </lineage>
</organism>
<keyword evidence="1" id="KW-0175">Coiled coil</keyword>
<gene>
    <name evidence="2" type="ORF">A3860_33815</name>
</gene>
<dbReference type="EMBL" id="LVYD01000064">
    <property type="protein sequence ID" value="OQP60359.1"/>
    <property type="molecule type" value="Genomic_DNA"/>
</dbReference>
<sequence>MNENAIIIRSLCFTGNNKPDALLNFDRGLNILYGASETGKSFVLEAIDYMFGASTELRDIPERNGYDRVFLGFETLQGEQFTLMRSTQGGNFLLFTGLHQNLPNDQQGVTLGARHSPNNENNVSGFLLQKLGLQGKQLKRNAKGETRALSFRDLAHLCIIDETDIQKKGSPIETGQHLSKTLEFSLFKLLLTGVDDSSYVAILEEQVSVKPPDPKIELIDELIVSITGKLSREGNIEADLRAQLARLETTIADRQNTLRESERTYSTLLNSSLDLRKRIQEGESRRSEISELIARFRLLDEHYKSDLERLAAIKEAGSLLSALPPTSCPLCGALPDHQHPEEDVDMNTDNIIQATTAESLKIQMLQKELQDTITELSREGENFDRIIPTLQRQENEIAQRLNTFNRNLLSDRDDFAALLEKKLEIRSSISIFDQINELNQRKDALSISVGTSAVQPIETTPSQVIELSTSILDDFAILIEKILKDWNFPDAERVQFDSTSRDLIISGKKRGSRGKGMRSITHAAFLIGVLEFCKNKNYSHPGFLVLDSPLLAYREPENDEDDLSGTDVQEKFYEYLSAWTDRQIIIIENITPPDTILQSSAKTTMFSKNDRQGRYGFFPQDTK</sequence>
<feature type="coiled-coil region" evidence="1">
    <location>
        <begin position="237"/>
        <end position="264"/>
    </location>
</feature>
<dbReference type="STRING" id="1703345.A3860_33815"/>
<dbReference type="OrthoDB" id="103556at2"/>
<evidence type="ECO:0000313" key="3">
    <source>
        <dbReference type="Proteomes" id="UP000192796"/>
    </source>
</evidence>
<comment type="caution">
    <text evidence="2">The sequence shown here is derived from an EMBL/GenBank/DDBJ whole genome shotgun (WGS) entry which is preliminary data.</text>
</comment>
<dbReference type="AlphaFoldDB" id="A0A1V9FPR7"/>
<name>A0A1V9FPR7_9BACT</name>
<proteinExistence type="predicted"/>
<dbReference type="RefSeq" id="WP_081153309.1">
    <property type="nucleotide sequence ID" value="NZ_LVYD01000064.1"/>
</dbReference>
<reference evidence="2 3" key="1">
    <citation type="submission" date="2016-03" db="EMBL/GenBank/DDBJ databases">
        <title>Niastella vici sp. nov., isolated from farmland soil.</title>
        <authorList>
            <person name="Chen L."/>
            <person name="Wang D."/>
            <person name="Yang S."/>
            <person name="Wang G."/>
        </authorList>
    </citation>
    <scope>NUCLEOTIDE SEQUENCE [LARGE SCALE GENOMIC DNA]</scope>
    <source>
        <strain evidence="2 3">DJ57</strain>
    </source>
</reference>
<protein>
    <recommendedName>
        <fullName evidence="4">Rad50/SbcC-type AAA domain-containing protein</fullName>
    </recommendedName>
</protein>